<dbReference type="InterPro" id="IPR036873">
    <property type="entry name" value="Rhodanese-like_dom_sf"/>
</dbReference>
<evidence type="ECO:0000313" key="4">
    <source>
        <dbReference type="EMBL" id="MFC2972655.1"/>
    </source>
</evidence>
<dbReference type="PANTHER" id="PTHR43031">
    <property type="entry name" value="FAD-DEPENDENT OXIDOREDUCTASE"/>
    <property type="match status" value="1"/>
</dbReference>
<proteinExistence type="predicted"/>
<dbReference type="SUPFAM" id="SSF52821">
    <property type="entry name" value="Rhodanese/Cell cycle control phosphatase"/>
    <property type="match status" value="1"/>
</dbReference>
<dbReference type="PANTHER" id="PTHR43031:SF6">
    <property type="entry name" value="THIOSULFATE SULFURTRANSFERASE GLPE"/>
    <property type="match status" value="1"/>
</dbReference>
<evidence type="ECO:0000259" key="3">
    <source>
        <dbReference type="PROSITE" id="PS50206"/>
    </source>
</evidence>
<organism evidence="4 5">
    <name type="scientific">Azotobacter bryophylli</name>
    <dbReference type="NCBI Taxonomy" id="1986537"/>
    <lineage>
        <taxon>Bacteria</taxon>
        <taxon>Pseudomonadati</taxon>
        <taxon>Pseudomonadota</taxon>
        <taxon>Gammaproteobacteria</taxon>
        <taxon>Pseudomonadales</taxon>
        <taxon>Pseudomonadaceae</taxon>
        <taxon>Azotobacter</taxon>
    </lineage>
</organism>
<dbReference type="RefSeq" id="WP_377814305.1">
    <property type="nucleotide sequence ID" value="NZ_JBHRSJ010000019.1"/>
</dbReference>
<name>A0ABV7AUX6_9GAMM</name>
<keyword evidence="1" id="KW-0963">Cytoplasm</keyword>
<dbReference type="Proteomes" id="UP001595457">
    <property type="component" value="Unassembled WGS sequence"/>
</dbReference>
<reference evidence="5" key="1">
    <citation type="journal article" date="2019" name="Int. J. Syst. Evol. Microbiol.">
        <title>The Global Catalogue of Microorganisms (GCM) 10K type strain sequencing project: providing services to taxonomists for standard genome sequencing and annotation.</title>
        <authorList>
            <consortium name="The Broad Institute Genomics Platform"/>
            <consortium name="The Broad Institute Genome Sequencing Center for Infectious Disease"/>
            <person name="Wu L."/>
            <person name="Ma J."/>
        </authorList>
    </citation>
    <scope>NUCLEOTIDE SEQUENCE [LARGE SCALE GENOMIC DNA]</scope>
    <source>
        <strain evidence="5">KCTC 62195</strain>
    </source>
</reference>
<gene>
    <name evidence="4" type="ORF">ACFOJE_10585</name>
</gene>
<protein>
    <submittedName>
        <fullName evidence="4">Thiosulfate sulfurtransferase GlpE</fullName>
    </submittedName>
</protein>
<dbReference type="SMART" id="SM00450">
    <property type="entry name" value="RHOD"/>
    <property type="match status" value="1"/>
</dbReference>
<dbReference type="PROSITE" id="PS50206">
    <property type="entry name" value="RHODANESE_3"/>
    <property type="match status" value="1"/>
</dbReference>
<evidence type="ECO:0000313" key="5">
    <source>
        <dbReference type="Proteomes" id="UP001595457"/>
    </source>
</evidence>
<keyword evidence="2" id="KW-0808">Transferase</keyword>
<keyword evidence="5" id="KW-1185">Reference proteome</keyword>
<comment type="caution">
    <text evidence="4">The sequence shown here is derived from an EMBL/GenBank/DDBJ whole genome shotgun (WGS) entry which is preliminary data.</text>
</comment>
<dbReference type="InterPro" id="IPR001763">
    <property type="entry name" value="Rhodanese-like_dom"/>
</dbReference>
<dbReference type="Pfam" id="PF00581">
    <property type="entry name" value="Rhodanese"/>
    <property type="match status" value="1"/>
</dbReference>
<evidence type="ECO:0000256" key="1">
    <source>
        <dbReference type="ARBA" id="ARBA00022490"/>
    </source>
</evidence>
<accession>A0ABV7AUX6</accession>
<dbReference type="InterPro" id="IPR023695">
    <property type="entry name" value="Thiosulf_sulfurTrfase"/>
</dbReference>
<dbReference type="CDD" id="cd01444">
    <property type="entry name" value="GlpE_ST"/>
    <property type="match status" value="1"/>
</dbReference>
<feature type="domain" description="Rhodanese" evidence="3">
    <location>
        <begin position="18"/>
        <end position="106"/>
    </location>
</feature>
<evidence type="ECO:0000256" key="2">
    <source>
        <dbReference type="ARBA" id="ARBA00022679"/>
    </source>
</evidence>
<dbReference type="InterPro" id="IPR050229">
    <property type="entry name" value="GlpE_sulfurtransferase"/>
</dbReference>
<dbReference type="EMBL" id="JBHRSJ010000019">
    <property type="protein sequence ID" value="MFC2972655.1"/>
    <property type="molecule type" value="Genomic_DNA"/>
</dbReference>
<dbReference type="Gene3D" id="3.40.250.10">
    <property type="entry name" value="Rhodanese-like domain"/>
    <property type="match status" value="1"/>
</dbReference>
<sequence length="119" mass="13342">MKAFARIGVEQAEALLAEKDNVMLLDLRAARDYCQGHDPRAIHLSDLNLRTLLKITPKQVHLIFCCYHGKASQDMARLFAGFGFAHCYSLDGGYEAWQARPRLQRQPHSASLRQSAAAC</sequence>